<keyword evidence="2" id="KW-0732">Signal</keyword>
<dbReference type="RefSeq" id="WP_015694061.1">
    <property type="nucleotide sequence ID" value="NC_016940.1"/>
</dbReference>
<evidence type="ECO:0008006" key="5">
    <source>
        <dbReference type="Google" id="ProtNLM"/>
    </source>
</evidence>
<dbReference type="OrthoDB" id="1489500at2"/>
<accession>H6L8B0</accession>
<dbReference type="Proteomes" id="UP000007519">
    <property type="component" value="Chromosome"/>
</dbReference>
<keyword evidence="4" id="KW-1185">Reference proteome</keyword>
<feature type="signal peptide" evidence="2">
    <location>
        <begin position="1"/>
        <end position="17"/>
    </location>
</feature>
<dbReference type="STRING" id="984262.SGRA_3758"/>
<evidence type="ECO:0000313" key="3">
    <source>
        <dbReference type="EMBL" id="AFC26474.1"/>
    </source>
</evidence>
<evidence type="ECO:0000313" key="4">
    <source>
        <dbReference type="Proteomes" id="UP000007519"/>
    </source>
</evidence>
<feature type="chain" id="PRO_5003604163" description="Lipoprotein" evidence="2">
    <location>
        <begin position="18"/>
        <end position="329"/>
    </location>
</feature>
<sequence>MKILTLFLLLLSSSIMAQTWPKAFNNSRWKFSYACEAESQDVLFRAEEEYQHFVWFKYDETVQTYLNGALTKDRWRLAAPFDKLYYNFAQVEHWKVANYNAQHLVLEFELNGGEGRYQYHFIRTTEAETPFFRYDLGQYPEAVVERTIMGSDPHPYRYLKDEPGKRRIPKTGKKGQIRPDSPLDTTPKFEIELVGGGFYGPPDFVRKNQLTINSEGLVKRKLQNEQQGLRVWESQISPAELEQLVAYIEKKGFFEWEQIYPCQTANCMDRLKETPRPVTLSLAISRGHKGRKIVMLPIYAGPDAKQQYLSYPKALDDIVRLLEKVAVEE</sequence>
<feature type="compositionally biased region" description="Basic residues" evidence="1">
    <location>
        <begin position="166"/>
        <end position="176"/>
    </location>
</feature>
<feature type="region of interest" description="Disordered" evidence="1">
    <location>
        <begin position="162"/>
        <end position="182"/>
    </location>
</feature>
<dbReference type="AlphaFoldDB" id="H6L8B0"/>
<name>H6L8B0_SAPGL</name>
<gene>
    <name evidence="3" type="ordered locus">SGRA_3758</name>
</gene>
<reference evidence="3 4" key="1">
    <citation type="journal article" date="2012" name="Stand. Genomic Sci.">
        <title>Complete genome sequencing and analysis of Saprospira grandis str. Lewin, a predatory marine bacterium.</title>
        <authorList>
            <person name="Saw J.H."/>
            <person name="Yuryev A."/>
            <person name="Kanbe M."/>
            <person name="Hou S."/>
            <person name="Young A.G."/>
            <person name="Aizawa S."/>
            <person name="Alam M."/>
        </authorList>
    </citation>
    <scope>NUCLEOTIDE SEQUENCE [LARGE SCALE GENOMIC DNA]</scope>
    <source>
        <strain evidence="3 4">Lewin</strain>
    </source>
</reference>
<dbReference type="HOGENOM" id="CLU_844386_0_0_10"/>
<protein>
    <recommendedName>
        <fullName evidence="5">Lipoprotein</fullName>
    </recommendedName>
</protein>
<evidence type="ECO:0000256" key="1">
    <source>
        <dbReference type="SAM" id="MobiDB-lite"/>
    </source>
</evidence>
<proteinExistence type="predicted"/>
<organism evidence="3 4">
    <name type="scientific">Saprospira grandis (strain Lewin)</name>
    <dbReference type="NCBI Taxonomy" id="984262"/>
    <lineage>
        <taxon>Bacteria</taxon>
        <taxon>Pseudomonadati</taxon>
        <taxon>Bacteroidota</taxon>
        <taxon>Saprospiria</taxon>
        <taxon>Saprospirales</taxon>
        <taxon>Saprospiraceae</taxon>
        <taxon>Saprospira</taxon>
    </lineage>
</organism>
<dbReference type="EMBL" id="CP002831">
    <property type="protein sequence ID" value="AFC26474.1"/>
    <property type="molecule type" value="Genomic_DNA"/>
</dbReference>
<evidence type="ECO:0000256" key="2">
    <source>
        <dbReference type="SAM" id="SignalP"/>
    </source>
</evidence>
<dbReference type="KEGG" id="sgn:SGRA_3758"/>